<keyword evidence="1" id="KW-0812">Transmembrane</keyword>
<proteinExistence type="predicted"/>
<reference evidence="2" key="1">
    <citation type="journal article" date="2020" name="Int. J. Mol. Sci.">
        <title>Genetic Carriers and Genomic Distribution of cadA6-A Novel Variant of a Cadmium Resistance Determinant Identified in Listeria spp.</title>
        <authorList>
            <person name="Chmielowska C."/>
            <person name="Korsak D."/>
            <person name="Szmulkowska B."/>
            <person name="Krop A."/>
            <person name="Lipka K."/>
            <person name="Krupinska M."/>
            <person name="Bartosik D."/>
        </authorList>
    </citation>
    <scope>NUCLEOTIDE SEQUENCE</scope>
    <source>
        <strain evidence="2">Sr11</strain>
    </source>
</reference>
<keyword evidence="1" id="KW-1133">Transmembrane helix</keyword>
<reference evidence="2" key="2">
    <citation type="submission" date="2020-10" db="EMBL/GenBank/DDBJ databases">
        <authorList>
            <person name="Chmielowska C.A."/>
            <person name="Korsak D."/>
            <person name="Bartosik D."/>
        </authorList>
    </citation>
    <scope>NUCLEOTIDE SEQUENCE</scope>
    <source>
        <strain evidence="2">Sr11</strain>
        <plasmid evidence="2">pLIS6</plasmid>
    </source>
</reference>
<feature type="transmembrane region" description="Helical" evidence="1">
    <location>
        <begin position="6"/>
        <end position="25"/>
    </location>
</feature>
<protein>
    <submittedName>
        <fullName evidence="2">Uncharacterized protein</fullName>
    </submittedName>
</protein>
<accession>A0A7T0MBC5</accession>
<evidence type="ECO:0000256" key="1">
    <source>
        <dbReference type="SAM" id="Phobius"/>
    </source>
</evidence>
<gene>
    <name evidence="2" type="ORF">pLIS600181c</name>
</gene>
<keyword evidence="2" id="KW-0614">Plasmid</keyword>
<dbReference type="AlphaFoldDB" id="A0A7T0MBC5"/>
<evidence type="ECO:0000313" key="2">
    <source>
        <dbReference type="EMBL" id="QPL19471.1"/>
    </source>
</evidence>
<geneLocation type="plasmid" evidence="2">
    <name>pLIS6</name>
</geneLocation>
<organism evidence="2">
    <name type="scientific">Listeria ivanovii</name>
    <dbReference type="NCBI Taxonomy" id="1638"/>
    <lineage>
        <taxon>Bacteria</taxon>
        <taxon>Bacillati</taxon>
        <taxon>Bacillota</taxon>
        <taxon>Bacilli</taxon>
        <taxon>Bacillales</taxon>
        <taxon>Listeriaceae</taxon>
        <taxon>Listeria</taxon>
    </lineage>
</organism>
<keyword evidence="1" id="KW-0472">Membrane</keyword>
<dbReference type="EMBL" id="MW124302">
    <property type="protein sequence ID" value="QPL19471.1"/>
    <property type="molecule type" value="Genomic_DNA"/>
</dbReference>
<sequence>MYGMTAVLAIFMLAILCLSGLGIWIQTNKRVPEKQPLHKGTLTKKSYRNYTTKVV</sequence>
<name>A0A7T0MBC5_LISIV</name>